<comment type="caution">
    <text evidence="1">The sequence shown here is derived from an EMBL/GenBank/DDBJ whole genome shotgun (WGS) entry which is preliminary data.</text>
</comment>
<dbReference type="RefSeq" id="WP_168005141.1">
    <property type="nucleotide sequence ID" value="NZ_JAATHJ010000004.1"/>
</dbReference>
<reference evidence="1 2" key="1">
    <citation type="submission" date="2020-03" db="EMBL/GenBank/DDBJ databases">
        <title>Assessment of the enzymatic potential of alkaline-tolerant lipase obtained from Bacillus luteus H11 (technogenic soil) for the bioremediation of saline soils contaminated with petroleum substances.</title>
        <authorList>
            <person name="Kalwasinska A."/>
        </authorList>
    </citation>
    <scope>NUCLEOTIDE SEQUENCE [LARGE SCALE GENOMIC DNA]</scope>
    <source>
        <strain evidence="1 2">H11</strain>
    </source>
</reference>
<dbReference type="EMBL" id="JAATHJ010000004">
    <property type="protein sequence ID" value="NJP36854.1"/>
    <property type="molecule type" value="Genomic_DNA"/>
</dbReference>
<dbReference type="Proteomes" id="UP000752012">
    <property type="component" value="Unassembled WGS sequence"/>
</dbReference>
<accession>A0A969PQ00</accession>
<gene>
    <name evidence="1" type="ORF">HCN83_04560</name>
</gene>
<evidence type="ECO:0000313" key="2">
    <source>
        <dbReference type="Proteomes" id="UP000752012"/>
    </source>
</evidence>
<protein>
    <submittedName>
        <fullName evidence="1">Uncharacterized protein</fullName>
    </submittedName>
</protein>
<name>A0A969PQ00_9BACI</name>
<keyword evidence="2" id="KW-1185">Reference proteome</keyword>
<sequence>MNAVPLKFMLVVGLLFIGTIVAAAFSYSGYSEAVSTCVEANKQITENDLGFMAFNWSVSCGSGAE</sequence>
<evidence type="ECO:0000313" key="1">
    <source>
        <dbReference type="EMBL" id="NJP36854.1"/>
    </source>
</evidence>
<dbReference type="AlphaFoldDB" id="A0A969PQ00"/>
<proteinExistence type="predicted"/>
<organism evidence="1 2">
    <name type="scientific">Alkalicoccus luteus</name>
    <dbReference type="NCBI Taxonomy" id="1237094"/>
    <lineage>
        <taxon>Bacteria</taxon>
        <taxon>Bacillati</taxon>
        <taxon>Bacillota</taxon>
        <taxon>Bacilli</taxon>
        <taxon>Bacillales</taxon>
        <taxon>Bacillaceae</taxon>
        <taxon>Alkalicoccus</taxon>
    </lineage>
</organism>